<dbReference type="CDD" id="cd00838">
    <property type="entry name" value="MPP_superfamily"/>
    <property type="match status" value="1"/>
</dbReference>
<feature type="domain" description="Calcineurin-like phosphoesterase" evidence="1">
    <location>
        <begin position="16"/>
        <end position="210"/>
    </location>
</feature>
<reference evidence="2" key="1">
    <citation type="journal article" date="2014" name="Int. J. Syst. Evol. Microbiol.">
        <title>Complete genome sequence of Corynebacterium casei LMG S-19264T (=DSM 44701T), isolated from a smear-ripened cheese.</title>
        <authorList>
            <consortium name="US DOE Joint Genome Institute (JGI-PGF)"/>
            <person name="Walter F."/>
            <person name="Albersmeier A."/>
            <person name="Kalinowski J."/>
            <person name="Ruckert C."/>
        </authorList>
    </citation>
    <scope>NUCLEOTIDE SEQUENCE</scope>
    <source>
        <strain evidence="2">JCM 13583</strain>
    </source>
</reference>
<evidence type="ECO:0000259" key="1">
    <source>
        <dbReference type="Pfam" id="PF12850"/>
    </source>
</evidence>
<organism evidence="2 3">
    <name type="scientific">Thermogymnomonas acidicola</name>
    <dbReference type="NCBI Taxonomy" id="399579"/>
    <lineage>
        <taxon>Archaea</taxon>
        <taxon>Methanobacteriati</taxon>
        <taxon>Thermoplasmatota</taxon>
        <taxon>Thermoplasmata</taxon>
        <taxon>Thermoplasmatales</taxon>
        <taxon>Thermogymnomonas</taxon>
    </lineage>
</organism>
<dbReference type="Gene3D" id="3.60.21.10">
    <property type="match status" value="1"/>
</dbReference>
<reference evidence="2" key="2">
    <citation type="submission" date="2022-09" db="EMBL/GenBank/DDBJ databases">
        <authorList>
            <person name="Sun Q."/>
            <person name="Ohkuma M."/>
        </authorList>
    </citation>
    <scope>NUCLEOTIDE SEQUENCE</scope>
    <source>
        <strain evidence="2">JCM 13583</strain>
    </source>
</reference>
<dbReference type="Pfam" id="PF12850">
    <property type="entry name" value="Metallophos_2"/>
    <property type="match status" value="1"/>
</dbReference>
<gene>
    <name evidence="2" type="ORF">GCM10007108_02100</name>
</gene>
<dbReference type="InterPro" id="IPR024654">
    <property type="entry name" value="Calcineurin-like_PHP_lpxH"/>
</dbReference>
<proteinExistence type="predicted"/>
<dbReference type="GO" id="GO:0005737">
    <property type="term" value="C:cytoplasm"/>
    <property type="evidence" value="ECO:0007669"/>
    <property type="project" value="TreeGrafter"/>
</dbReference>
<dbReference type="AlphaFoldDB" id="A0AA37F8R7"/>
<dbReference type="InterPro" id="IPR011152">
    <property type="entry name" value="Pesterase_MJ0912"/>
</dbReference>
<protein>
    <submittedName>
        <fullName evidence="2">Phosphoesterase</fullName>
    </submittedName>
</protein>
<dbReference type="InterPro" id="IPR029052">
    <property type="entry name" value="Metallo-depent_PP-like"/>
</dbReference>
<evidence type="ECO:0000313" key="3">
    <source>
        <dbReference type="Proteomes" id="UP000632195"/>
    </source>
</evidence>
<dbReference type="PIRSF" id="PIRSF000883">
    <property type="entry name" value="Pesterase_MJ0912"/>
    <property type="match status" value="1"/>
</dbReference>
<dbReference type="InterPro" id="IPR050126">
    <property type="entry name" value="Ap4A_hydrolase"/>
</dbReference>
<dbReference type="GO" id="GO:0016791">
    <property type="term" value="F:phosphatase activity"/>
    <property type="evidence" value="ECO:0007669"/>
    <property type="project" value="TreeGrafter"/>
</dbReference>
<evidence type="ECO:0000313" key="2">
    <source>
        <dbReference type="EMBL" id="GGM67656.1"/>
    </source>
</evidence>
<comment type="caution">
    <text evidence="2">The sequence shown here is derived from an EMBL/GenBank/DDBJ whole genome shotgun (WGS) entry which is preliminary data.</text>
</comment>
<dbReference type="SUPFAM" id="SSF56300">
    <property type="entry name" value="Metallo-dependent phosphatases"/>
    <property type="match status" value="1"/>
</dbReference>
<dbReference type="PANTHER" id="PTHR42850:SF2">
    <property type="entry name" value="BLL5683 PROTEIN"/>
    <property type="match status" value="1"/>
</dbReference>
<accession>A0AA37F8R7</accession>
<name>A0AA37F8R7_9ARCH</name>
<dbReference type="EMBL" id="BMNY01000001">
    <property type="protein sequence ID" value="GGM67656.1"/>
    <property type="molecule type" value="Genomic_DNA"/>
</dbReference>
<dbReference type="PANTHER" id="PTHR42850">
    <property type="entry name" value="METALLOPHOSPHOESTERASE"/>
    <property type="match status" value="1"/>
</dbReference>
<dbReference type="Proteomes" id="UP000632195">
    <property type="component" value="Unassembled WGS sequence"/>
</dbReference>
<keyword evidence="3" id="KW-1185">Reference proteome</keyword>
<sequence length="249" mass="28421">MQVPDAFIQSFNALDMRVLVVSDVHANPWALKAIVESERYDKAVFLGDAVDYGPRPGDVLDTLRTFDVILSGNHDYAAAHGVDCMCGQDNHDLSVYTRENITMKDLGREERSFLASLPESAEVDLDGVRAQAYHATPADHLYRYLYPWSISRDDFRDTLGREVPEGLVMVGHTHYQFLTQYMGWVIMNPGSAGQPRDNSPWPGYCVIDTEGQAFEFKRVRYEKSPLRKELRERVGDQQMLKRLVSLFRL</sequence>